<dbReference type="PATRIC" id="fig|1705565.3.peg.2218"/>
<evidence type="ECO:0000256" key="1">
    <source>
        <dbReference type="SAM" id="SignalP"/>
    </source>
</evidence>
<accession>A0A0M1P0U2</accession>
<organism evidence="2 3">
    <name type="scientific">Paenibacillus solani</name>
    <dbReference type="NCBI Taxonomy" id="1705565"/>
    <lineage>
        <taxon>Bacteria</taxon>
        <taxon>Bacillati</taxon>
        <taxon>Bacillota</taxon>
        <taxon>Bacilli</taxon>
        <taxon>Bacillales</taxon>
        <taxon>Paenibacillaceae</taxon>
        <taxon>Paenibacillus</taxon>
    </lineage>
</organism>
<keyword evidence="3" id="KW-1185">Reference proteome</keyword>
<feature type="signal peptide" evidence="1">
    <location>
        <begin position="1"/>
        <end position="30"/>
    </location>
</feature>
<reference evidence="3" key="1">
    <citation type="submission" date="2015-08" db="EMBL/GenBank/DDBJ databases">
        <title>Genome sequencing project for genomic taxonomy and phylogenomics of Bacillus-like bacteria.</title>
        <authorList>
            <person name="Liu B."/>
            <person name="Wang J."/>
            <person name="Zhu Y."/>
            <person name="Liu G."/>
            <person name="Chen Q."/>
            <person name="Chen Z."/>
            <person name="Lan J."/>
            <person name="Che J."/>
            <person name="Ge C."/>
            <person name="Shi H."/>
            <person name="Pan Z."/>
            <person name="Liu X."/>
        </authorList>
    </citation>
    <scope>NUCLEOTIDE SEQUENCE [LARGE SCALE GENOMIC DNA]</scope>
    <source>
        <strain evidence="3">FJAT-22460</strain>
    </source>
</reference>
<dbReference type="RefSeq" id="WP_054401051.1">
    <property type="nucleotide sequence ID" value="NZ_LIUT01000001.1"/>
</dbReference>
<name>A0A0M1P0U2_9BACL</name>
<proteinExistence type="predicted"/>
<dbReference type="EMBL" id="LIUT01000001">
    <property type="protein sequence ID" value="KOR87997.1"/>
    <property type="molecule type" value="Genomic_DNA"/>
</dbReference>
<dbReference type="Proteomes" id="UP000036932">
    <property type="component" value="Unassembled WGS sequence"/>
</dbReference>
<keyword evidence="1" id="KW-0732">Signal</keyword>
<evidence type="ECO:0000313" key="2">
    <source>
        <dbReference type="EMBL" id="KOR87997.1"/>
    </source>
</evidence>
<dbReference type="AlphaFoldDB" id="A0A0M1P0U2"/>
<comment type="caution">
    <text evidence="2">The sequence shown here is derived from an EMBL/GenBank/DDBJ whole genome shotgun (WGS) entry which is preliminary data.</text>
</comment>
<feature type="chain" id="PRO_5038573628" evidence="1">
    <location>
        <begin position="31"/>
        <end position="144"/>
    </location>
</feature>
<protein>
    <submittedName>
        <fullName evidence="2">Uncharacterized protein</fullName>
    </submittedName>
</protein>
<evidence type="ECO:0000313" key="3">
    <source>
        <dbReference type="Proteomes" id="UP000036932"/>
    </source>
</evidence>
<gene>
    <name evidence="2" type="ORF">AM231_01815</name>
</gene>
<sequence length="144" mass="15727">MGSRMSIRKRLFIRIAATVCISLVGLPALQTQEHAHTVFADTAGAGSFTSGQRVTIQHKTAFFPSVLSKNSNLKNLKVSYYGAKGESLRFSSVKGEMAFFQTDLTVITTPTKCVSADNRVEHGILMVNMVVCKIKLYISCSCIC</sequence>